<keyword evidence="2" id="KW-0808">Transferase</keyword>
<feature type="domain" description="Phospholipid/glycerol acyltransferase" evidence="1">
    <location>
        <begin position="54"/>
        <end position="185"/>
    </location>
</feature>
<dbReference type="Gene3D" id="3.40.1130.10">
    <property type="entry name" value="Glycerol-3-phosphate (1)-acyltransferase"/>
    <property type="match status" value="1"/>
</dbReference>
<accession>A0A5C1QCZ0</accession>
<dbReference type="Proteomes" id="UP000323824">
    <property type="component" value="Chromosome"/>
</dbReference>
<dbReference type="OrthoDB" id="350185at2"/>
<dbReference type="InterPro" id="IPR002123">
    <property type="entry name" value="Plipid/glycerol_acylTrfase"/>
</dbReference>
<dbReference type="Pfam" id="PF01553">
    <property type="entry name" value="Acyltransferase"/>
    <property type="match status" value="1"/>
</dbReference>
<dbReference type="GO" id="GO:0016746">
    <property type="term" value="F:acyltransferase activity"/>
    <property type="evidence" value="ECO:0007669"/>
    <property type="project" value="UniProtKB-KW"/>
</dbReference>
<dbReference type="EMBL" id="CP035807">
    <property type="protein sequence ID" value="QEN05431.1"/>
    <property type="molecule type" value="Genomic_DNA"/>
</dbReference>
<proteinExistence type="predicted"/>
<evidence type="ECO:0000259" key="1">
    <source>
        <dbReference type="Pfam" id="PF01553"/>
    </source>
</evidence>
<organism evidence="2 3">
    <name type="scientific">Thiospirochaeta perfilievii</name>
    <dbReference type="NCBI Taxonomy" id="252967"/>
    <lineage>
        <taxon>Bacteria</taxon>
        <taxon>Pseudomonadati</taxon>
        <taxon>Spirochaetota</taxon>
        <taxon>Spirochaetia</taxon>
        <taxon>Spirochaetales</taxon>
        <taxon>Spirochaetaceae</taxon>
        <taxon>Thiospirochaeta</taxon>
    </lineage>
</organism>
<dbReference type="SUPFAM" id="SSF69593">
    <property type="entry name" value="Glycerol-3-phosphate (1)-acyltransferase"/>
    <property type="match status" value="1"/>
</dbReference>
<dbReference type="KEGG" id="sper:EW093_12145"/>
<keyword evidence="3" id="KW-1185">Reference proteome</keyword>
<reference evidence="2 3" key="2">
    <citation type="submission" date="2019-09" db="EMBL/GenBank/DDBJ databases">
        <title>Complete Genome Sequence and Methylome Analysis of free living Spirochaetas.</title>
        <authorList>
            <person name="Leshcheva N."/>
            <person name="Mikheeva N."/>
        </authorList>
    </citation>
    <scope>NUCLEOTIDE SEQUENCE [LARGE SCALE GENOMIC DNA]</scope>
    <source>
        <strain evidence="2 3">P</strain>
    </source>
</reference>
<evidence type="ECO:0000313" key="2">
    <source>
        <dbReference type="EMBL" id="QEN05431.1"/>
    </source>
</evidence>
<reference evidence="2 3" key="1">
    <citation type="submission" date="2019-02" db="EMBL/GenBank/DDBJ databases">
        <authorList>
            <person name="Fomenkov A."/>
            <person name="Dubinina G."/>
            <person name="Grabovich M."/>
            <person name="Vincze T."/>
            <person name="Roberts R.J."/>
        </authorList>
    </citation>
    <scope>NUCLEOTIDE SEQUENCE [LARGE SCALE GENOMIC DNA]</scope>
    <source>
        <strain evidence="2 3">P</strain>
    </source>
</reference>
<gene>
    <name evidence="2" type="ORF">EW093_12145</name>
</gene>
<name>A0A5C1QCZ0_9SPIO</name>
<dbReference type="AlphaFoldDB" id="A0A5C1QCZ0"/>
<protein>
    <submittedName>
        <fullName evidence="2">1-acyl-sn-glycerol-3-phosphate acyltransferase</fullName>
    </submittedName>
</protein>
<evidence type="ECO:0000313" key="3">
    <source>
        <dbReference type="Proteomes" id="UP000323824"/>
    </source>
</evidence>
<sequence length="294" mass="33529">MSIMDQNGDIVEILVKNDTGDNGFRPDNVLQTGNEKNRKIISGIMDQLLLEGSRIQGKENIEELFKLSKEGKSCLILMEHYSNFDYPLLYKMIDEQLDADPEDMYPIAGMKLTETDPRVSAFSNAYNKIIIYPSKSIESEKDSEKQAELRKISGPINLAAMKALTKCKNSGKVILVFPAGTRVRPWAPESRKGVREMYSYIKTFDYICFVGKNGNILPPHESDKMDMDSPVRDLIFLTAEKPIKGRSYVKEVLENLPEGEDQKQFVVTKVMQHLFDLHDRVEPSRLKEKESLLN</sequence>
<dbReference type="RefSeq" id="WP_149568669.1">
    <property type="nucleotide sequence ID" value="NZ_CP035807.1"/>
</dbReference>
<keyword evidence="2" id="KW-0012">Acyltransferase</keyword>